<dbReference type="Gene3D" id="3.90.1150.10">
    <property type="entry name" value="Aspartate Aminotransferase, domain 1"/>
    <property type="match status" value="1"/>
</dbReference>
<comment type="catalytic activity">
    <reaction evidence="8">
        <text>(sulfur carrier)-H + L-cysteine = (sulfur carrier)-SH + L-alanine</text>
        <dbReference type="Rhea" id="RHEA:43892"/>
        <dbReference type="Rhea" id="RHEA-COMP:14737"/>
        <dbReference type="Rhea" id="RHEA-COMP:14739"/>
        <dbReference type="ChEBI" id="CHEBI:29917"/>
        <dbReference type="ChEBI" id="CHEBI:35235"/>
        <dbReference type="ChEBI" id="CHEBI:57972"/>
        <dbReference type="ChEBI" id="CHEBI:64428"/>
        <dbReference type="EC" id="2.8.1.7"/>
    </reaction>
</comment>
<reference evidence="10 11" key="1">
    <citation type="journal article" date="2016" name="Nat. Commun.">
        <title>Thousands of microbial genomes shed light on interconnected biogeochemical processes in an aquifer system.</title>
        <authorList>
            <person name="Anantharaman K."/>
            <person name="Brown C.T."/>
            <person name="Hug L.A."/>
            <person name="Sharon I."/>
            <person name="Castelle C.J."/>
            <person name="Probst A.J."/>
            <person name="Thomas B.C."/>
            <person name="Singh A."/>
            <person name="Wilkins M.J."/>
            <person name="Karaoz U."/>
            <person name="Brodie E.L."/>
            <person name="Williams K.H."/>
            <person name="Hubbard S.S."/>
            <person name="Banfield J.F."/>
        </authorList>
    </citation>
    <scope>NUCLEOTIDE SEQUENCE [LARGE SCALE GENOMIC DNA]</scope>
</reference>
<evidence type="ECO:0000313" key="11">
    <source>
        <dbReference type="Proteomes" id="UP000177419"/>
    </source>
</evidence>
<evidence type="ECO:0000256" key="8">
    <source>
        <dbReference type="ARBA" id="ARBA00050776"/>
    </source>
</evidence>
<proteinExistence type="inferred from homology"/>
<dbReference type="EMBL" id="MGJJ01000015">
    <property type="protein sequence ID" value="OGN05223.1"/>
    <property type="molecule type" value="Genomic_DNA"/>
</dbReference>
<sequence length="385" mass="41769">MKKIIYLDNAAATPLAAEVKKEILRGLSLYANPSSFNDAGREVRKELEAARKAIAKFIGAGPAEIIFTGSGSEANNLAVLGAAKARAGGGKEILTTPLEHASVLKPLESLRSEFKLIFLKVDEKGLVDLADLKRRLTPKVFLVSVMYANNEIGTIEPIKKISKIIKDFKKQSLSEHYPLFHVDACQAVEYLDVNVNNLGVDLLSFNGTKIYGPRGIGVLYVRRGVPVRPLVLGGEHERGLRAGTENLSAILGLAKALELINSKEGIKIAALRDYFFKKLAEIMPDTKINGALGGGRLPNNINISIPGTNSEKLLLELDKYGIRAGSGSACTSHAVEPSHVLKAIGVREPYLDGVLRFSLGRQTSQKDIDFVVKILQQIVKKAKQP</sequence>
<comment type="similarity">
    <text evidence="2">Belongs to the class-V pyridoxal-phosphate-dependent aminotransferase family. NifS/IscS subfamily.</text>
</comment>
<protein>
    <recommendedName>
        <fullName evidence="9">Aminotransferase class V domain-containing protein</fullName>
    </recommendedName>
</protein>
<organism evidence="10 11">
    <name type="scientific">Candidatus Yanofskybacteria bacterium RIFCSPHIGHO2_01_FULL_44_22</name>
    <dbReference type="NCBI Taxonomy" id="1802669"/>
    <lineage>
        <taxon>Bacteria</taxon>
        <taxon>Candidatus Yanofskyibacteriota</taxon>
    </lineage>
</organism>
<keyword evidence="4" id="KW-0479">Metal-binding</keyword>
<evidence type="ECO:0000259" key="9">
    <source>
        <dbReference type="Pfam" id="PF00266"/>
    </source>
</evidence>
<dbReference type="PIRSF" id="PIRSF005572">
    <property type="entry name" value="NifS"/>
    <property type="match status" value="1"/>
</dbReference>
<dbReference type="Pfam" id="PF00266">
    <property type="entry name" value="Aminotran_5"/>
    <property type="match status" value="1"/>
</dbReference>
<keyword evidence="5" id="KW-0663">Pyridoxal phosphate</keyword>
<comment type="caution">
    <text evidence="10">The sequence shown here is derived from an EMBL/GenBank/DDBJ whole genome shotgun (WGS) entry which is preliminary data.</text>
</comment>
<dbReference type="GO" id="GO:0031071">
    <property type="term" value="F:cysteine desulfurase activity"/>
    <property type="evidence" value="ECO:0007669"/>
    <property type="project" value="UniProtKB-EC"/>
</dbReference>
<dbReference type="PANTHER" id="PTHR11601:SF34">
    <property type="entry name" value="CYSTEINE DESULFURASE"/>
    <property type="match status" value="1"/>
</dbReference>
<evidence type="ECO:0000256" key="1">
    <source>
        <dbReference type="ARBA" id="ARBA00001933"/>
    </source>
</evidence>
<dbReference type="InterPro" id="IPR015422">
    <property type="entry name" value="PyrdxlP-dep_Trfase_small"/>
</dbReference>
<dbReference type="PANTHER" id="PTHR11601">
    <property type="entry name" value="CYSTEINE DESULFURYLASE FAMILY MEMBER"/>
    <property type="match status" value="1"/>
</dbReference>
<dbReference type="Gene3D" id="1.10.260.50">
    <property type="match status" value="1"/>
</dbReference>
<keyword evidence="3" id="KW-0808">Transferase</keyword>
<accession>A0A1F8EWJ4</accession>
<dbReference type="InterPro" id="IPR016454">
    <property type="entry name" value="Cysteine_dSase"/>
</dbReference>
<dbReference type="InterPro" id="IPR015424">
    <property type="entry name" value="PyrdxlP-dep_Trfase"/>
</dbReference>
<dbReference type="InterPro" id="IPR000192">
    <property type="entry name" value="Aminotrans_V_dom"/>
</dbReference>
<dbReference type="InterPro" id="IPR015421">
    <property type="entry name" value="PyrdxlP-dep_Trfase_major"/>
</dbReference>
<evidence type="ECO:0000256" key="5">
    <source>
        <dbReference type="ARBA" id="ARBA00022898"/>
    </source>
</evidence>
<gene>
    <name evidence="10" type="ORF">A2746_01000</name>
</gene>
<dbReference type="GO" id="GO:0051536">
    <property type="term" value="F:iron-sulfur cluster binding"/>
    <property type="evidence" value="ECO:0007669"/>
    <property type="project" value="UniProtKB-KW"/>
</dbReference>
<dbReference type="Proteomes" id="UP000177419">
    <property type="component" value="Unassembled WGS sequence"/>
</dbReference>
<evidence type="ECO:0000313" key="10">
    <source>
        <dbReference type="EMBL" id="OGN05223.1"/>
    </source>
</evidence>
<dbReference type="SUPFAM" id="SSF53383">
    <property type="entry name" value="PLP-dependent transferases"/>
    <property type="match status" value="1"/>
</dbReference>
<dbReference type="Gene3D" id="3.40.640.10">
    <property type="entry name" value="Type I PLP-dependent aspartate aminotransferase-like (Major domain)"/>
    <property type="match status" value="1"/>
</dbReference>
<dbReference type="AlphaFoldDB" id="A0A1F8EWJ4"/>
<evidence type="ECO:0000256" key="7">
    <source>
        <dbReference type="ARBA" id="ARBA00023014"/>
    </source>
</evidence>
<comment type="cofactor">
    <cofactor evidence="1">
        <name>pyridoxal 5'-phosphate</name>
        <dbReference type="ChEBI" id="CHEBI:597326"/>
    </cofactor>
</comment>
<name>A0A1F8EWJ4_9BACT</name>
<evidence type="ECO:0000256" key="6">
    <source>
        <dbReference type="ARBA" id="ARBA00023004"/>
    </source>
</evidence>
<dbReference type="GO" id="GO:0046872">
    <property type="term" value="F:metal ion binding"/>
    <property type="evidence" value="ECO:0007669"/>
    <property type="project" value="UniProtKB-KW"/>
</dbReference>
<evidence type="ECO:0000256" key="4">
    <source>
        <dbReference type="ARBA" id="ARBA00022723"/>
    </source>
</evidence>
<evidence type="ECO:0000256" key="2">
    <source>
        <dbReference type="ARBA" id="ARBA00006490"/>
    </source>
</evidence>
<keyword evidence="6" id="KW-0408">Iron</keyword>
<dbReference type="STRING" id="1802669.A2746_01000"/>
<keyword evidence="7" id="KW-0411">Iron-sulfur</keyword>
<evidence type="ECO:0000256" key="3">
    <source>
        <dbReference type="ARBA" id="ARBA00022679"/>
    </source>
</evidence>
<feature type="domain" description="Aminotransferase class V" evidence="9">
    <location>
        <begin position="5"/>
        <end position="369"/>
    </location>
</feature>